<gene>
    <name evidence="8" type="ORF">NSCI0253_LOCUS12116</name>
</gene>
<dbReference type="PANTHER" id="PTHR22761">
    <property type="entry name" value="CHARGED MULTIVESICULAR BODY PROTEIN"/>
    <property type="match status" value="1"/>
</dbReference>
<protein>
    <recommendedName>
        <fullName evidence="9">Charged multivesicular body protein 6</fullName>
    </recommendedName>
</protein>
<dbReference type="GO" id="GO:0006900">
    <property type="term" value="P:vesicle budding from membrane"/>
    <property type="evidence" value="ECO:0007669"/>
    <property type="project" value="TreeGrafter"/>
</dbReference>
<evidence type="ECO:0000313" key="8">
    <source>
        <dbReference type="EMBL" id="CAD8837768.1"/>
    </source>
</evidence>
<dbReference type="AlphaFoldDB" id="A0A7S0ZZH9"/>
<evidence type="ECO:0000256" key="3">
    <source>
        <dbReference type="ARBA" id="ARBA00022448"/>
    </source>
</evidence>
<organism evidence="8">
    <name type="scientific">Noctiluca scintillans</name>
    <name type="common">Sea sparkle</name>
    <name type="synonym">Red tide dinoflagellate</name>
    <dbReference type="NCBI Taxonomy" id="2966"/>
    <lineage>
        <taxon>Eukaryota</taxon>
        <taxon>Sar</taxon>
        <taxon>Alveolata</taxon>
        <taxon>Dinophyceae</taxon>
        <taxon>Noctilucales</taxon>
        <taxon>Noctilucaceae</taxon>
        <taxon>Noctiluca</taxon>
    </lineage>
</organism>
<dbReference type="GO" id="GO:0000815">
    <property type="term" value="C:ESCRT III complex"/>
    <property type="evidence" value="ECO:0007669"/>
    <property type="project" value="TreeGrafter"/>
</dbReference>
<evidence type="ECO:0000256" key="2">
    <source>
        <dbReference type="ARBA" id="ARBA00006190"/>
    </source>
</evidence>
<dbReference type="EMBL" id="HBFQ01017419">
    <property type="protein sequence ID" value="CAD8837768.1"/>
    <property type="molecule type" value="Transcribed_RNA"/>
</dbReference>
<evidence type="ECO:0008006" key="9">
    <source>
        <dbReference type="Google" id="ProtNLM"/>
    </source>
</evidence>
<keyword evidence="4" id="KW-0967">Endosome</keyword>
<keyword evidence="3" id="KW-0813">Transport</keyword>
<dbReference type="Pfam" id="PF03357">
    <property type="entry name" value="Snf7"/>
    <property type="match status" value="1"/>
</dbReference>
<evidence type="ECO:0000256" key="5">
    <source>
        <dbReference type="ARBA" id="ARBA00022927"/>
    </source>
</evidence>
<comment type="subcellular location">
    <subcellularLocation>
        <location evidence="1">Endosome membrane</location>
    </subcellularLocation>
</comment>
<dbReference type="GO" id="GO:0005771">
    <property type="term" value="C:multivesicular body"/>
    <property type="evidence" value="ECO:0007669"/>
    <property type="project" value="TreeGrafter"/>
</dbReference>
<name>A0A7S0ZZH9_NOCSC</name>
<comment type="similarity">
    <text evidence="2">Belongs to the SNF7 family.</text>
</comment>
<evidence type="ECO:0000256" key="1">
    <source>
        <dbReference type="ARBA" id="ARBA00004608"/>
    </source>
</evidence>
<proteinExistence type="inferred from homology"/>
<accession>A0A7S0ZZH9</accession>
<keyword evidence="7" id="KW-0175">Coiled coil</keyword>
<reference evidence="8" key="1">
    <citation type="submission" date="2021-01" db="EMBL/GenBank/DDBJ databases">
        <authorList>
            <person name="Corre E."/>
            <person name="Pelletier E."/>
            <person name="Niang G."/>
            <person name="Scheremetjew M."/>
            <person name="Finn R."/>
            <person name="Kale V."/>
            <person name="Holt S."/>
            <person name="Cochrane G."/>
            <person name="Meng A."/>
            <person name="Brown T."/>
            <person name="Cohen L."/>
        </authorList>
    </citation>
    <scope>NUCLEOTIDE SEQUENCE</scope>
</reference>
<dbReference type="PANTHER" id="PTHR22761:SF5">
    <property type="entry name" value="CHARGED MULTIVESICULAR BODY PROTEIN 6"/>
    <property type="match status" value="1"/>
</dbReference>
<sequence>MNFQGSLFSCVALPCLMGQGGSRRRQRAREAREKAAVSDDDRSVLDLKVQRDQLLTHRRRLKAQLARDEEIAHQLVRENRKPQAMLALRKKKWHDKLLLDVESQANRLEELIDQVEFAQVQKDIVDALAAGVATLKRVNKEIGGADYVQKLMDEHEEAAMEQQEISDVLAGYGVAVDDSEAIAELSKLQEQFAAGAWSSATPEITASIQTSATPEVVVCIPDAAPAVQITATEVKSSEVSHAQGSSIVAHTVHERIAVSCAA</sequence>
<evidence type="ECO:0000256" key="4">
    <source>
        <dbReference type="ARBA" id="ARBA00022753"/>
    </source>
</evidence>
<dbReference type="InterPro" id="IPR005024">
    <property type="entry name" value="Snf7_fam"/>
</dbReference>
<evidence type="ECO:0000256" key="6">
    <source>
        <dbReference type="ARBA" id="ARBA00023136"/>
    </source>
</evidence>
<feature type="coiled-coil region" evidence="7">
    <location>
        <begin position="58"/>
        <end position="121"/>
    </location>
</feature>
<keyword evidence="6" id="KW-0472">Membrane</keyword>
<evidence type="ECO:0000256" key="7">
    <source>
        <dbReference type="SAM" id="Coils"/>
    </source>
</evidence>
<keyword evidence="5" id="KW-0653">Protein transport</keyword>
<dbReference type="GO" id="GO:0032511">
    <property type="term" value="P:late endosome to vacuole transport via multivesicular body sorting pathway"/>
    <property type="evidence" value="ECO:0007669"/>
    <property type="project" value="TreeGrafter"/>
</dbReference>
<dbReference type="GO" id="GO:0015031">
    <property type="term" value="P:protein transport"/>
    <property type="evidence" value="ECO:0007669"/>
    <property type="project" value="UniProtKB-KW"/>
</dbReference>